<accession>A0ABD3I450</accession>
<reference evidence="1 2" key="1">
    <citation type="submission" date="2024-09" db="EMBL/GenBank/DDBJ databases">
        <title>Chromosome-scale assembly of Riccia sorocarpa.</title>
        <authorList>
            <person name="Paukszto L."/>
        </authorList>
    </citation>
    <scope>NUCLEOTIDE SEQUENCE [LARGE SCALE GENOMIC DNA]</scope>
    <source>
        <strain evidence="1">LP-2024</strain>
        <tissue evidence="1">Aerial parts of the thallus</tissue>
    </source>
</reference>
<dbReference type="EMBL" id="JBJQOH010000002">
    <property type="protein sequence ID" value="KAL3698363.1"/>
    <property type="molecule type" value="Genomic_DNA"/>
</dbReference>
<dbReference type="Proteomes" id="UP001633002">
    <property type="component" value="Unassembled WGS sequence"/>
</dbReference>
<proteinExistence type="predicted"/>
<sequence length="295" mass="33562">MTVEGLRKLGENAEQDVKNFIWQFWREKGLTWKQQGRVEKLILKEGDRQRQQLASDFPAEPGIQADCEANGESTEAGIAANFIEMTKGLVVAATSKIHAMGMFSPEFEIGRGVRQGCPLAPMLFAATTKPLMLILQERAREGRINDFQIKGEKQMLYQFFADDSGVMIQANLQSFEELNNAIRLYEKISGAKLNVGKSTIIPMGMERVPEWLRNTGCKIAMKGEIIRYLGFPIGWGVSKEEQRDYIIAKIQKRMNNWKFRLLSFAGRTVALKHILRAMPIHLFACSDFTTRPWIK</sequence>
<dbReference type="PANTHER" id="PTHR33116">
    <property type="entry name" value="REVERSE TRANSCRIPTASE ZINC-BINDING DOMAIN-CONTAINING PROTEIN-RELATED-RELATED"/>
    <property type="match status" value="1"/>
</dbReference>
<evidence type="ECO:0000313" key="1">
    <source>
        <dbReference type="EMBL" id="KAL3698363.1"/>
    </source>
</evidence>
<gene>
    <name evidence="1" type="ORF">R1sor_012439</name>
</gene>
<comment type="caution">
    <text evidence="1">The sequence shown here is derived from an EMBL/GenBank/DDBJ whole genome shotgun (WGS) entry which is preliminary data.</text>
</comment>
<keyword evidence="2" id="KW-1185">Reference proteome</keyword>
<evidence type="ECO:0008006" key="3">
    <source>
        <dbReference type="Google" id="ProtNLM"/>
    </source>
</evidence>
<evidence type="ECO:0000313" key="2">
    <source>
        <dbReference type="Proteomes" id="UP001633002"/>
    </source>
</evidence>
<dbReference type="PANTHER" id="PTHR33116:SF86">
    <property type="entry name" value="REVERSE TRANSCRIPTASE DOMAIN-CONTAINING PROTEIN"/>
    <property type="match status" value="1"/>
</dbReference>
<organism evidence="1 2">
    <name type="scientific">Riccia sorocarpa</name>
    <dbReference type="NCBI Taxonomy" id="122646"/>
    <lineage>
        <taxon>Eukaryota</taxon>
        <taxon>Viridiplantae</taxon>
        <taxon>Streptophyta</taxon>
        <taxon>Embryophyta</taxon>
        <taxon>Marchantiophyta</taxon>
        <taxon>Marchantiopsida</taxon>
        <taxon>Marchantiidae</taxon>
        <taxon>Marchantiales</taxon>
        <taxon>Ricciaceae</taxon>
        <taxon>Riccia</taxon>
    </lineage>
</organism>
<name>A0ABD3I450_9MARC</name>
<protein>
    <recommendedName>
        <fullName evidence="3">Reverse transcriptase domain-containing protein</fullName>
    </recommendedName>
</protein>
<dbReference type="AlphaFoldDB" id="A0ABD3I450"/>